<organism evidence="3 4">
    <name type="scientific">Serinicoccus hydrothermalis</name>
    <dbReference type="NCBI Taxonomy" id="1758689"/>
    <lineage>
        <taxon>Bacteria</taxon>
        <taxon>Bacillati</taxon>
        <taxon>Actinomycetota</taxon>
        <taxon>Actinomycetes</taxon>
        <taxon>Micrococcales</taxon>
        <taxon>Ornithinimicrobiaceae</taxon>
        <taxon>Serinicoccus</taxon>
    </lineage>
</organism>
<reference evidence="3 4" key="1">
    <citation type="submission" date="2016-03" db="EMBL/GenBank/DDBJ databases">
        <title>Shallow-sea hydrothermal system.</title>
        <authorList>
            <person name="Tang K."/>
        </authorList>
    </citation>
    <scope>NUCLEOTIDE SEQUENCE [LARGE SCALE GENOMIC DNA]</scope>
    <source>
        <strain evidence="3 4">JLT9</strain>
    </source>
</reference>
<dbReference type="Gene3D" id="3.40.50.12780">
    <property type="entry name" value="N-terminal domain of ligase-like"/>
    <property type="match status" value="1"/>
</dbReference>
<proteinExistence type="predicted"/>
<dbReference type="EMBL" id="CP014989">
    <property type="protein sequence ID" value="ANS78810.1"/>
    <property type="molecule type" value="Genomic_DNA"/>
</dbReference>
<dbReference type="PATRIC" id="fig|1758689.4.peg.1456"/>
<dbReference type="InterPro" id="IPR025110">
    <property type="entry name" value="AMP-bd_C"/>
</dbReference>
<dbReference type="Proteomes" id="UP000092482">
    <property type="component" value="Chromosome"/>
</dbReference>
<evidence type="ECO:0000259" key="2">
    <source>
        <dbReference type="Pfam" id="PF13193"/>
    </source>
</evidence>
<dbReference type="PROSITE" id="PS00455">
    <property type="entry name" value="AMP_BINDING"/>
    <property type="match status" value="1"/>
</dbReference>
<protein>
    <submittedName>
        <fullName evidence="3">O-succinylbenzoic acid--CoA ligase</fullName>
        <ecNumber evidence="3">6.2.1.26</ecNumber>
    </submittedName>
</protein>
<dbReference type="GO" id="GO:0008756">
    <property type="term" value="F:o-succinylbenzoate-CoA ligase activity"/>
    <property type="evidence" value="ECO:0007669"/>
    <property type="project" value="UniProtKB-EC"/>
</dbReference>
<evidence type="ECO:0000313" key="3">
    <source>
        <dbReference type="EMBL" id="ANS78810.1"/>
    </source>
</evidence>
<dbReference type="AlphaFoldDB" id="A0A1B1NBJ2"/>
<feature type="domain" description="AMP-dependent synthetase/ligase" evidence="1">
    <location>
        <begin position="12"/>
        <end position="207"/>
    </location>
</feature>
<dbReference type="STRING" id="1758689.SGUI_1414"/>
<gene>
    <name evidence="3" type="ORF">SGUI_1414</name>
</gene>
<feature type="domain" description="AMP-binding enzyme C-terminal" evidence="2">
    <location>
        <begin position="262"/>
        <end position="344"/>
    </location>
</feature>
<dbReference type="InterPro" id="IPR042099">
    <property type="entry name" value="ANL_N_sf"/>
</dbReference>
<dbReference type="InterPro" id="IPR050237">
    <property type="entry name" value="ATP-dep_AMP-bd_enzyme"/>
</dbReference>
<dbReference type="InterPro" id="IPR020845">
    <property type="entry name" value="AMP-binding_CS"/>
</dbReference>
<dbReference type="EC" id="6.2.1.26" evidence="3"/>
<dbReference type="Pfam" id="PF13193">
    <property type="entry name" value="AMP-binding_C"/>
    <property type="match status" value="1"/>
</dbReference>
<evidence type="ECO:0000313" key="4">
    <source>
        <dbReference type="Proteomes" id="UP000092482"/>
    </source>
</evidence>
<dbReference type="PANTHER" id="PTHR43767">
    <property type="entry name" value="LONG-CHAIN-FATTY-ACID--COA LIGASE"/>
    <property type="match status" value="1"/>
</dbReference>
<dbReference type="InterPro" id="IPR000873">
    <property type="entry name" value="AMP-dep_synth/lig_dom"/>
</dbReference>
<dbReference type="NCBIfam" id="NF005877">
    <property type="entry name" value="PRK07824.1"/>
    <property type="match status" value="1"/>
</dbReference>
<evidence type="ECO:0000259" key="1">
    <source>
        <dbReference type="Pfam" id="PF00501"/>
    </source>
</evidence>
<keyword evidence="4" id="KW-1185">Reference proteome</keyword>
<name>A0A1B1NBJ2_9MICO</name>
<dbReference type="SUPFAM" id="SSF56801">
    <property type="entry name" value="Acetyl-CoA synthetase-like"/>
    <property type="match status" value="1"/>
</dbReference>
<dbReference type="InterPro" id="IPR045851">
    <property type="entry name" value="AMP-bd_C_sf"/>
</dbReference>
<dbReference type="Gene3D" id="3.30.300.30">
    <property type="match status" value="1"/>
</dbReference>
<dbReference type="KEGG" id="serj:SGUI_1414"/>
<dbReference type="PANTHER" id="PTHR43767:SF1">
    <property type="entry name" value="NONRIBOSOMAL PEPTIDE SYNTHASE PES1 (EUROFUNG)-RELATED"/>
    <property type="match status" value="1"/>
</dbReference>
<accession>A0A1B1NBJ2</accession>
<dbReference type="Pfam" id="PF00501">
    <property type="entry name" value="AMP-binding"/>
    <property type="match status" value="1"/>
</dbReference>
<keyword evidence="3" id="KW-0436">Ligase</keyword>
<sequence length="371" mass="38650">MLGEPLRALLRDDANDGAVVVATSGSSGTPKRVRLGAAALRASGAGTAQVLGGHGQWLLALPTAHVAGLQVLARSALAGTEPVELDPDAPFTAGLFAAAVARMDQGARRYASLVPTQLQRALAEPQGADALRRLNAVLVGGAASDPGLLDAARSAGVRVVTTYGMSETCGGCVYDGIPLPGVEVDLGTEDEGAGRIRLGGPVLADGYVDDPDLTRQRFVTDDGRRWFVTDDRGADRDGRLTVLGRLDDVIVSGGHKVEPRDVETALRGLPQVQEVLVVGIPDPEWGERVAALVVLRADARGVRSDEGVGVLLREALRERGDLPSHALPRQVETVGQIPLLATGKPDRTAARHLLTGGGRMGSSPIVTWKDG</sequence>